<name>A0ABM0MPW2_SACKO</name>
<evidence type="ECO:0000256" key="9">
    <source>
        <dbReference type="ARBA" id="ARBA00023303"/>
    </source>
</evidence>
<sequence length="692" mass="79022">MSTRLNTIQMQSLDGTSQEMSSFDYAGYNVDENDGTPPLDGKVVVQDAQYLDELYISATRRPTSLCGHLRQFTLHNRVDISLLFEAISEGSLEAVKRLLLSNRIDLCTRGPHGESVLHHALLVDRDDIALFLADCDRRLVNMEMTSSLYLGESPVHIAIMNNNETMVEELINRGADVQKPRACGTFFLPGKDCKCYYGEYPLSFAVCQGLKKTVELLVQRGASLRARDRFGNTPVHMLTTIANTKRAKEMYDFIMNMDAEGRMSLSHLRNGMGMTPMSLAVKKRNIEIFEHMMSRKRTFLWNYGTTTCYAYDLEEVDTLQNNSIIKDIASNLRNDFRLFSAFVNVSPLKELLEWKRSRYIQKWWLFSTVMYLIYVVILTAVLYNQPMTPVYHVNASSSSQALKMESVSVQDAYETTSDYVRMSGEIFVILATLVMTTFEIIDICKLRVKVYLGQSAIAFHLLAWCVINSVLLQPFFRVSRLSQEVISACALLFGWFYCMFFARGYKCTGPFIFMIQSILVKDITKFFMVYFICLTGFSLAIHMMYYPIPDYCMPREMASLGSTAVFLNSAMLGLVQLDIFDDPTTSSFTKALIYAYLIIAYVLMLNMLIVMMGSSYSAIFNDWNHLWSMQKVLTTLVVERRGPKCFFPKAGINGVVIGLNPKKQYIRVEVTDEEHSKIHRSIPHHFITGRLM</sequence>
<keyword evidence="10" id="KW-0040">ANK repeat</keyword>
<evidence type="ECO:0000256" key="11">
    <source>
        <dbReference type="SAM" id="Phobius"/>
    </source>
</evidence>
<proteinExistence type="predicted"/>
<dbReference type="PANTHER" id="PTHR10582">
    <property type="entry name" value="TRANSIENT RECEPTOR POTENTIAL ION CHANNEL PROTEIN"/>
    <property type="match status" value="1"/>
</dbReference>
<dbReference type="RefSeq" id="XP_006822053.1">
    <property type="nucleotide sequence ID" value="XM_006821990.1"/>
</dbReference>
<reference evidence="13" key="1">
    <citation type="submission" date="2025-08" db="UniProtKB">
        <authorList>
            <consortium name="RefSeq"/>
        </authorList>
    </citation>
    <scope>IDENTIFICATION</scope>
    <source>
        <tissue evidence="13">Testes</tissue>
    </source>
</reference>
<keyword evidence="7" id="KW-0106">Calcium</keyword>
<organism evidence="12 13">
    <name type="scientific">Saccoglossus kowalevskii</name>
    <name type="common">Acorn worm</name>
    <dbReference type="NCBI Taxonomy" id="10224"/>
    <lineage>
        <taxon>Eukaryota</taxon>
        <taxon>Metazoa</taxon>
        <taxon>Hemichordata</taxon>
        <taxon>Enteropneusta</taxon>
        <taxon>Harrimaniidae</taxon>
        <taxon>Saccoglossus</taxon>
    </lineage>
</organism>
<evidence type="ECO:0000256" key="10">
    <source>
        <dbReference type="PROSITE-ProRule" id="PRU00023"/>
    </source>
</evidence>
<evidence type="ECO:0000256" key="2">
    <source>
        <dbReference type="ARBA" id="ARBA00022448"/>
    </source>
</evidence>
<keyword evidence="4" id="KW-0109">Calcium transport</keyword>
<feature type="transmembrane region" description="Helical" evidence="11">
    <location>
        <begin position="526"/>
        <end position="548"/>
    </location>
</feature>
<protein>
    <submittedName>
        <fullName evidence="13">Transient receptor potential cation channel subfamily V member 6-like</fullName>
    </submittedName>
</protein>
<feature type="transmembrane region" description="Helical" evidence="11">
    <location>
        <begin position="456"/>
        <end position="473"/>
    </location>
</feature>
<dbReference type="SMART" id="SM00248">
    <property type="entry name" value="ANK"/>
    <property type="match status" value="6"/>
</dbReference>
<evidence type="ECO:0000256" key="4">
    <source>
        <dbReference type="ARBA" id="ARBA00022568"/>
    </source>
</evidence>
<keyword evidence="3" id="KW-1003">Cell membrane</keyword>
<dbReference type="Proteomes" id="UP000694865">
    <property type="component" value="Unplaced"/>
</dbReference>
<gene>
    <name evidence="13" type="primary">LOC102808316</name>
</gene>
<accession>A0ABM0MPW2</accession>
<feature type="transmembrane region" description="Helical" evidence="11">
    <location>
        <begin position="485"/>
        <end position="505"/>
    </location>
</feature>
<comment type="subcellular location">
    <subcellularLocation>
        <location evidence="1">Cell membrane</location>
        <topology evidence="1">Multi-pass membrane protein</topology>
    </subcellularLocation>
</comment>
<keyword evidence="11" id="KW-1133">Transmembrane helix</keyword>
<dbReference type="InterPro" id="IPR024862">
    <property type="entry name" value="TRPV"/>
</dbReference>
<dbReference type="PROSITE" id="PS50297">
    <property type="entry name" value="ANK_REP_REGION"/>
    <property type="match status" value="2"/>
</dbReference>
<keyword evidence="12" id="KW-1185">Reference proteome</keyword>
<keyword evidence="11" id="KW-0472">Membrane</keyword>
<keyword evidence="8" id="KW-0406">Ion transport</keyword>
<evidence type="ECO:0000256" key="7">
    <source>
        <dbReference type="ARBA" id="ARBA00022837"/>
    </source>
</evidence>
<evidence type="ECO:0000313" key="12">
    <source>
        <dbReference type="Proteomes" id="UP000694865"/>
    </source>
</evidence>
<dbReference type="InterPro" id="IPR002110">
    <property type="entry name" value="Ankyrin_rpt"/>
</dbReference>
<evidence type="ECO:0000313" key="13">
    <source>
        <dbReference type="RefSeq" id="XP_006822053.1"/>
    </source>
</evidence>
<feature type="transmembrane region" description="Helical" evidence="11">
    <location>
        <begin position="363"/>
        <end position="383"/>
    </location>
</feature>
<dbReference type="SUPFAM" id="SSF48403">
    <property type="entry name" value="Ankyrin repeat"/>
    <property type="match status" value="1"/>
</dbReference>
<dbReference type="PROSITE" id="PS50088">
    <property type="entry name" value="ANK_REPEAT"/>
    <property type="match status" value="2"/>
</dbReference>
<dbReference type="PANTHER" id="PTHR10582:SF31">
    <property type="entry name" value="TRANSIENT RECEPTOR POTENTIAL CATION CHANNEL SUBFAMILY V MEMBER 6-LIKE"/>
    <property type="match status" value="1"/>
</dbReference>
<evidence type="ECO:0000256" key="3">
    <source>
        <dbReference type="ARBA" id="ARBA00022475"/>
    </source>
</evidence>
<dbReference type="Pfam" id="PF00023">
    <property type="entry name" value="Ank"/>
    <property type="match status" value="1"/>
</dbReference>
<feature type="repeat" description="ANK" evidence="10">
    <location>
        <begin position="197"/>
        <end position="229"/>
    </location>
</feature>
<feature type="transmembrane region" description="Helical" evidence="11">
    <location>
        <begin position="560"/>
        <end position="580"/>
    </location>
</feature>
<keyword evidence="9" id="KW-0407">Ion channel</keyword>
<evidence type="ECO:0000256" key="5">
    <source>
        <dbReference type="ARBA" id="ARBA00022673"/>
    </source>
</evidence>
<dbReference type="Pfam" id="PF12796">
    <property type="entry name" value="Ank_2"/>
    <property type="match status" value="1"/>
</dbReference>
<dbReference type="InterPro" id="IPR036770">
    <property type="entry name" value="Ankyrin_rpt-contain_sf"/>
</dbReference>
<dbReference type="GeneID" id="102808316"/>
<feature type="transmembrane region" description="Helical" evidence="11">
    <location>
        <begin position="426"/>
        <end position="444"/>
    </location>
</feature>
<keyword evidence="11" id="KW-0812">Transmembrane</keyword>
<keyword evidence="6" id="KW-0677">Repeat</keyword>
<feature type="repeat" description="ANK" evidence="10">
    <location>
        <begin position="150"/>
        <end position="182"/>
    </location>
</feature>
<evidence type="ECO:0000256" key="6">
    <source>
        <dbReference type="ARBA" id="ARBA00022737"/>
    </source>
</evidence>
<keyword evidence="5" id="KW-0107">Calcium channel</keyword>
<feature type="transmembrane region" description="Helical" evidence="11">
    <location>
        <begin position="592"/>
        <end position="619"/>
    </location>
</feature>
<evidence type="ECO:0000256" key="8">
    <source>
        <dbReference type="ARBA" id="ARBA00023065"/>
    </source>
</evidence>
<dbReference type="Gene3D" id="1.25.40.20">
    <property type="entry name" value="Ankyrin repeat-containing domain"/>
    <property type="match status" value="1"/>
</dbReference>
<keyword evidence="2" id="KW-0813">Transport</keyword>
<evidence type="ECO:0000256" key="1">
    <source>
        <dbReference type="ARBA" id="ARBA00004651"/>
    </source>
</evidence>